<evidence type="ECO:0000313" key="1">
    <source>
        <dbReference type="EMBL" id="KKL78775.1"/>
    </source>
</evidence>
<accession>A0A0F9HAR8</accession>
<sequence length="24" mass="2787">EVQDIVTDQKMHVIHTEATMYAVK</sequence>
<dbReference type="EMBL" id="LAZR01023354">
    <property type="protein sequence ID" value="KKL78775.1"/>
    <property type="molecule type" value="Genomic_DNA"/>
</dbReference>
<comment type="caution">
    <text evidence="1">The sequence shown here is derived from an EMBL/GenBank/DDBJ whole genome shotgun (WGS) entry which is preliminary data.</text>
</comment>
<feature type="non-terminal residue" evidence="1">
    <location>
        <position position="1"/>
    </location>
</feature>
<protein>
    <submittedName>
        <fullName evidence="1">Uncharacterized protein</fullName>
    </submittedName>
</protein>
<name>A0A0F9HAR8_9ZZZZ</name>
<reference evidence="1" key="1">
    <citation type="journal article" date="2015" name="Nature">
        <title>Complex archaea that bridge the gap between prokaryotes and eukaryotes.</title>
        <authorList>
            <person name="Spang A."/>
            <person name="Saw J.H."/>
            <person name="Jorgensen S.L."/>
            <person name="Zaremba-Niedzwiedzka K."/>
            <person name="Martijn J."/>
            <person name="Lind A.E."/>
            <person name="van Eijk R."/>
            <person name="Schleper C."/>
            <person name="Guy L."/>
            <person name="Ettema T.J."/>
        </authorList>
    </citation>
    <scope>NUCLEOTIDE SEQUENCE</scope>
</reference>
<organism evidence="1">
    <name type="scientific">marine sediment metagenome</name>
    <dbReference type="NCBI Taxonomy" id="412755"/>
    <lineage>
        <taxon>unclassified sequences</taxon>
        <taxon>metagenomes</taxon>
        <taxon>ecological metagenomes</taxon>
    </lineage>
</organism>
<gene>
    <name evidence="1" type="ORF">LCGC14_2021430</name>
</gene>
<dbReference type="AlphaFoldDB" id="A0A0F9HAR8"/>
<proteinExistence type="predicted"/>